<proteinExistence type="predicted"/>
<evidence type="ECO:0000313" key="2">
    <source>
        <dbReference type="Proteomes" id="UP000198729"/>
    </source>
</evidence>
<accession>A0A1G5SIW9</accession>
<gene>
    <name evidence="1" type="ORF">NSMM_820032</name>
</gene>
<dbReference type="Proteomes" id="UP000198729">
    <property type="component" value="Unassembled WGS sequence"/>
</dbReference>
<keyword evidence="2" id="KW-1185">Reference proteome</keyword>
<reference evidence="1 2" key="1">
    <citation type="submission" date="2016-10" db="EMBL/GenBank/DDBJ databases">
        <authorList>
            <person name="de Groot N.N."/>
        </authorList>
    </citation>
    <scope>NUCLEOTIDE SEQUENCE [LARGE SCALE GENOMIC DNA]</scope>
    <source>
        <strain evidence="1">1</strain>
    </source>
</reference>
<dbReference type="STRING" id="51642.NSMM_820032"/>
<protein>
    <submittedName>
        <fullName evidence="1">Uncharacterized protein</fullName>
    </submittedName>
</protein>
<evidence type="ECO:0000313" key="1">
    <source>
        <dbReference type="EMBL" id="SCZ86937.1"/>
    </source>
</evidence>
<name>A0A1G5SIW9_9PROT</name>
<sequence>MINLTVFLEDDCIVVPRLIRYGTRSRTVRRVVLGSRLDHKPNTQYILPNSSGNAGSRVQLIGTNRVS</sequence>
<dbReference type="AlphaFoldDB" id="A0A1G5SIW9"/>
<organism evidence="1 2">
    <name type="scientific">Nitrosomonas mobilis</name>
    <dbReference type="NCBI Taxonomy" id="51642"/>
    <lineage>
        <taxon>Bacteria</taxon>
        <taxon>Pseudomonadati</taxon>
        <taxon>Pseudomonadota</taxon>
        <taxon>Betaproteobacteria</taxon>
        <taxon>Nitrosomonadales</taxon>
        <taxon>Nitrosomonadaceae</taxon>
        <taxon>Nitrosomonas</taxon>
    </lineage>
</organism>
<dbReference type="EMBL" id="FMWO01000094">
    <property type="protein sequence ID" value="SCZ86937.1"/>
    <property type="molecule type" value="Genomic_DNA"/>
</dbReference>